<evidence type="ECO:0000313" key="3">
    <source>
        <dbReference type="Proteomes" id="UP000799770"/>
    </source>
</evidence>
<feature type="compositionally biased region" description="Basic residues" evidence="1">
    <location>
        <begin position="853"/>
        <end position="862"/>
    </location>
</feature>
<feature type="compositionally biased region" description="Basic and acidic residues" evidence="1">
    <location>
        <begin position="107"/>
        <end position="116"/>
    </location>
</feature>
<feature type="compositionally biased region" description="Low complexity" evidence="1">
    <location>
        <begin position="839"/>
        <end position="852"/>
    </location>
</feature>
<dbReference type="EMBL" id="ML977320">
    <property type="protein sequence ID" value="KAF2116726.1"/>
    <property type="molecule type" value="Genomic_DNA"/>
</dbReference>
<reference evidence="2" key="1">
    <citation type="journal article" date="2020" name="Stud. Mycol.">
        <title>101 Dothideomycetes genomes: a test case for predicting lifestyles and emergence of pathogens.</title>
        <authorList>
            <person name="Haridas S."/>
            <person name="Albert R."/>
            <person name="Binder M."/>
            <person name="Bloem J."/>
            <person name="Labutti K."/>
            <person name="Salamov A."/>
            <person name="Andreopoulos B."/>
            <person name="Baker S."/>
            <person name="Barry K."/>
            <person name="Bills G."/>
            <person name="Bluhm B."/>
            <person name="Cannon C."/>
            <person name="Castanera R."/>
            <person name="Culley D."/>
            <person name="Daum C."/>
            <person name="Ezra D."/>
            <person name="Gonzalez J."/>
            <person name="Henrissat B."/>
            <person name="Kuo A."/>
            <person name="Liang C."/>
            <person name="Lipzen A."/>
            <person name="Lutzoni F."/>
            <person name="Magnuson J."/>
            <person name="Mondo S."/>
            <person name="Nolan M."/>
            <person name="Ohm R."/>
            <person name="Pangilinan J."/>
            <person name="Park H.-J."/>
            <person name="Ramirez L."/>
            <person name="Alfaro M."/>
            <person name="Sun H."/>
            <person name="Tritt A."/>
            <person name="Yoshinaga Y."/>
            <person name="Zwiers L.-H."/>
            <person name="Turgeon B."/>
            <person name="Goodwin S."/>
            <person name="Spatafora J."/>
            <person name="Crous P."/>
            <person name="Grigoriev I."/>
        </authorList>
    </citation>
    <scope>NUCLEOTIDE SEQUENCE</scope>
    <source>
        <strain evidence="2">CBS 627.86</strain>
    </source>
</reference>
<dbReference type="OrthoDB" id="5420387at2759"/>
<keyword evidence="3" id="KW-1185">Reference proteome</keyword>
<gene>
    <name evidence="2" type="ORF">BDV96DRAFT_611946</name>
</gene>
<protein>
    <submittedName>
        <fullName evidence="2">Uncharacterized protein</fullName>
    </submittedName>
</protein>
<name>A0A6A5ZBZ7_9PLEO</name>
<feature type="region of interest" description="Disordered" evidence="1">
    <location>
        <begin position="818"/>
        <end position="904"/>
    </location>
</feature>
<accession>A0A6A5ZBZ7</accession>
<sequence>MPLRKRVKEKELEASRDGENGESEGTVKKSKRERLRAFFRSRKQRTDDVVKIPVAVDKNNTRKPARDSKIAESPAPKPTKSSSDVDVTKADGGKEQGTQLPTPPAEPKVEEKVEEKAEPLSEDQVHALFSGAPHFGLTKTDKRNIPGATYPWDEDLKTRDVSDSVQLAQPAFSGATLRRHLPVLQTASDQEKPYQGFDVGIVEVPSMLSAQGIEPGTIGLTHFLELPVSDNLVTDLQQSQSSNGFLESVRNKEQMQSNPEKLGIRAVDMTMVYDRLIEFGDLIEAFQESPERMTILNNQSSGDLYATLFGKYLMPPKYDGTTNDPTGIKVQIDTLLKILRLKGVWYDFSLVEWRIRLGQVLWSDPEILDEQEPQSSTTLWSKRDILLFQVMLSCELLLRLDAVSSMEADDVISQMHVTKQEYEGFLNLKTKKTEWDMVLARRFLENILVVKESESMVLHTPKTKGLLSLLSSNKDEGPTDNADIILLPRHQTRQLTGLLHFAETIQWPGLDLVLKELALKLGVTDAAATPEPQISPYGKFLDPSTPSSISIYGTPLASPRSLNGISDSYFGNVTKPSISRSNSTSRSLKVPLSSILLAHAADSTMNARNIGGWLSRSFLTGLILPGEAISHFLISTLLENDKLAIAALGDSANLYGGFVYSERSWWSKSSVVARVLAGIEGSIECMGWISISKLPEGLTDGWYNITSQQIPHEQPPRISIDDDVVDRDSDIIPGQKYSNVKPEDLVLPKDSSTPPVPSIEFTGWKLTLLTTENSDPDESPGMSEAETYTASLTFNSVARHIAHAFNLTHDTQFVTSFPCTPPRSSSTPSFPTVLKRTISRSSSKSTRSGSQRPSRHPSRRNSHGFEPLLSHPPDSPAVGPTRIHSPIPDEDGTKDILAPSGTTPMTTHPLHISYKYKIVLVTEILDAEFALPFRMPSLASPASSPPNSPGEQKDEPNAEENNIILILDARSSTELELLARAWCAERGLHAIIGRASRTCLACCVREARGLGIKVVIRI</sequence>
<feature type="compositionally biased region" description="Basic and acidic residues" evidence="1">
    <location>
        <begin position="8"/>
        <end position="19"/>
    </location>
</feature>
<dbReference type="PANTHER" id="PTHR42345">
    <property type="entry name" value="TPR_REGION DOMAIN-CONTAINING PROTEIN"/>
    <property type="match status" value="1"/>
</dbReference>
<evidence type="ECO:0000313" key="2">
    <source>
        <dbReference type="EMBL" id="KAF2116726.1"/>
    </source>
</evidence>
<dbReference type="AlphaFoldDB" id="A0A6A5ZBZ7"/>
<evidence type="ECO:0000256" key="1">
    <source>
        <dbReference type="SAM" id="MobiDB-lite"/>
    </source>
</evidence>
<organism evidence="2 3">
    <name type="scientific">Lophiotrema nucula</name>
    <dbReference type="NCBI Taxonomy" id="690887"/>
    <lineage>
        <taxon>Eukaryota</taxon>
        <taxon>Fungi</taxon>
        <taxon>Dikarya</taxon>
        <taxon>Ascomycota</taxon>
        <taxon>Pezizomycotina</taxon>
        <taxon>Dothideomycetes</taxon>
        <taxon>Pleosporomycetidae</taxon>
        <taxon>Pleosporales</taxon>
        <taxon>Lophiotremataceae</taxon>
        <taxon>Lophiotrema</taxon>
    </lineage>
</organism>
<feature type="compositionally biased region" description="Basic residues" evidence="1">
    <location>
        <begin position="28"/>
        <end position="43"/>
    </location>
</feature>
<dbReference type="PANTHER" id="PTHR42345:SF2">
    <property type="entry name" value="HELICASE-LIKE PROTEIN"/>
    <property type="match status" value="1"/>
</dbReference>
<proteinExistence type="predicted"/>
<feature type="compositionally biased region" description="Low complexity" evidence="1">
    <location>
        <begin position="818"/>
        <end position="832"/>
    </location>
</feature>
<feature type="region of interest" description="Disordered" evidence="1">
    <location>
        <begin position="1"/>
        <end position="116"/>
    </location>
</feature>
<dbReference type="Proteomes" id="UP000799770">
    <property type="component" value="Unassembled WGS sequence"/>
</dbReference>